<dbReference type="SMART" id="SM00900">
    <property type="entry name" value="FMN_bind"/>
    <property type="match status" value="1"/>
</dbReference>
<evidence type="ECO:0000313" key="8">
    <source>
        <dbReference type="EMBL" id="MFC0589381.1"/>
    </source>
</evidence>
<accession>A0ABV6PHT9</accession>
<keyword evidence="5" id="KW-0249">Electron transport</keyword>
<keyword evidence="1" id="KW-0813">Transport</keyword>
<dbReference type="InterPro" id="IPR007329">
    <property type="entry name" value="FMN-bd"/>
</dbReference>
<feature type="domain" description="FMN-binding" evidence="7">
    <location>
        <begin position="93"/>
        <end position="174"/>
    </location>
</feature>
<keyword evidence="6" id="KW-0732">Signal</keyword>
<keyword evidence="2" id="KW-0597">Phosphoprotein</keyword>
<keyword evidence="9" id="KW-1185">Reference proteome</keyword>
<keyword evidence="3" id="KW-0285">Flavoprotein</keyword>
<evidence type="ECO:0000256" key="4">
    <source>
        <dbReference type="ARBA" id="ARBA00022643"/>
    </source>
</evidence>
<evidence type="ECO:0000256" key="3">
    <source>
        <dbReference type="ARBA" id="ARBA00022630"/>
    </source>
</evidence>
<reference evidence="8 9" key="1">
    <citation type="submission" date="2024-09" db="EMBL/GenBank/DDBJ databases">
        <authorList>
            <person name="Sun Q."/>
            <person name="Mori K."/>
        </authorList>
    </citation>
    <scope>NUCLEOTIDE SEQUENCE [LARGE SCALE GENOMIC DNA]</scope>
    <source>
        <strain evidence="8 9">NCAIM B.02537</strain>
    </source>
</reference>
<evidence type="ECO:0000256" key="5">
    <source>
        <dbReference type="ARBA" id="ARBA00022982"/>
    </source>
</evidence>
<dbReference type="InterPro" id="IPR010209">
    <property type="entry name" value="Ion_transpt_RnfG/RsxG"/>
</dbReference>
<dbReference type="Pfam" id="PF04205">
    <property type="entry name" value="FMN_bind"/>
    <property type="match status" value="1"/>
</dbReference>
<sequence length="182" mass="19883">MTRFNWASLFAIPVLAASSSAFAADYLTVNEAQHILVPQADSFAPFLVTLSPAQLAQIRQISGVPQRTAQPRVWRATSGGRLAGWVIVDEVIGKHEYITYAAGISPDGHVMGVEILSYRESKGGQVRDARWRSLFRGKTVRDKFKLNQDIPNISGATLSSRNITDGVKRLLAIHAVALAQAR</sequence>
<dbReference type="EMBL" id="JBHLTL010000004">
    <property type="protein sequence ID" value="MFC0589381.1"/>
    <property type="molecule type" value="Genomic_DNA"/>
</dbReference>
<evidence type="ECO:0000256" key="2">
    <source>
        <dbReference type="ARBA" id="ARBA00022553"/>
    </source>
</evidence>
<name>A0ABV6PHT9_9SPHN</name>
<evidence type="ECO:0000256" key="6">
    <source>
        <dbReference type="SAM" id="SignalP"/>
    </source>
</evidence>
<organism evidence="8 9">
    <name type="scientific">Novosphingobium aquiterrae</name>
    <dbReference type="NCBI Taxonomy" id="624388"/>
    <lineage>
        <taxon>Bacteria</taxon>
        <taxon>Pseudomonadati</taxon>
        <taxon>Pseudomonadota</taxon>
        <taxon>Alphaproteobacteria</taxon>
        <taxon>Sphingomonadales</taxon>
        <taxon>Sphingomonadaceae</taxon>
        <taxon>Novosphingobium</taxon>
    </lineage>
</organism>
<keyword evidence="4" id="KW-0288">FMN</keyword>
<dbReference type="PANTHER" id="PTHR36118">
    <property type="entry name" value="ION-TRANSLOCATING OXIDOREDUCTASE COMPLEX SUBUNIT G"/>
    <property type="match status" value="1"/>
</dbReference>
<feature type="signal peptide" evidence="6">
    <location>
        <begin position="1"/>
        <end position="23"/>
    </location>
</feature>
<evidence type="ECO:0000256" key="1">
    <source>
        <dbReference type="ARBA" id="ARBA00022448"/>
    </source>
</evidence>
<gene>
    <name evidence="8" type="ORF">ACFFF7_08150</name>
</gene>
<dbReference type="RefSeq" id="WP_379480871.1">
    <property type="nucleotide sequence ID" value="NZ_JBHLTL010000004.1"/>
</dbReference>
<evidence type="ECO:0000259" key="7">
    <source>
        <dbReference type="SMART" id="SM00900"/>
    </source>
</evidence>
<dbReference type="PANTHER" id="PTHR36118:SF1">
    <property type="entry name" value="ION-TRANSLOCATING OXIDOREDUCTASE COMPLEX SUBUNIT G"/>
    <property type="match status" value="1"/>
</dbReference>
<protein>
    <submittedName>
        <fullName evidence="8">FMN-binding protein</fullName>
    </submittedName>
</protein>
<feature type="chain" id="PRO_5047105909" evidence="6">
    <location>
        <begin position="24"/>
        <end position="182"/>
    </location>
</feature>
<evidence type="ECO:0000313" key="9">
    <source>
        <dbReference type="Proteomes" id="UP001589943"/>
    </source>
</evidence>
<proteinExistence type="predicted"/>
<comment type="caution">
    <text evidence="8">The sequence shown here is derived from an EMBL/GenBank/DDBJ whole genome shotgun (WGS) entry which is preliminary data.</text>
</comment>
<dbReference type="Proteomes" id="UP001589943">
    <property type="component" value="Unassembled WGS sequence"/>
</dbReference>